<reference evidence="8" key="2">
    <citation type="journal article" date="2023" name="IMA Fungus">
        <title>Comparative genomic study of the Penicillium genus elucidates a diverse pangenome and 15 lateral gene transfer events.</title>
        <authorList>
            <person name="Petersen C."/>
            <person name="Sorensen T."/>
            <person name="Nielsen M.R."/>
            <person name="Sondergaard T.E."/>
            <person name="Sorensen J.L."/>
            <person name="Fitzpatrick D.A."/>
            <person name="Frisvad J.C."/>
            <person name="Nielsen K.L."/>
        </authorList>
    </citation>
    <scope>NUCLEOTIDE SEQUENCE</scope>
    <source>
        <strain evidence="8">IBT 19713</strain>
    </source>
</reference>
<gene>
    <name evidence="8" type="ORF">N7468_009231</name>
</gene>
<evidence type="ECO:0000259" key="7">
    <source>
        <dbReference type="Pfam" id="PF20684"/>
    </source>
</evidence>
<keyword evidence="3 6" id="KW-1133">Transmembrane helix</keyword>
<dbReference type="Pfam" id="PF20684">
    <property type="entry name" value="Fung_rhodopsin"/>
    <property type="match status" value="1"/>
</dbReference>
<evidence type="ECO:0000256" key="4">
    <source>
        <dbReference type="ARBA" id="ARBA00023136"/>
    </source>
</evidence>
<evidence type="ECO:0000256" key="3">
    <source>
        <dbReference type="ARBA" id="ARBA00022989"/>
    </source>
</evidence>
<protein>
    <recommendedName>
        <fullName evidence="7">Rhodopsin domain-containing protein</fullName>
    </recommendedName>
</protein>
<dbReference type="OrthoDB" id="3934549at2759"/>
<proteinExistence type="inferred from homology"/>
<evidence type="ECO:0000256" key="2">
    <source>
        <dbReference type="ARBA" id="ARBA00022692"/>
    </source>
</evidence>
<evidence type="ECO:0000313" key="9">
    <source>
        <dbReference type="Proteomes" id="UP001150941"/>
    </source>
</evidence>
<evidence type="ECO:0000256" key="6">
    <source>
        <dbReference type="SAM" id="Phobius"/>
    </source>
</evidence>
<keyword evidence="4 6" id="KW-0472">Membrane</keyword>
<sequence>MATQIIYFFNSVLTKSSFLLLYYRIFGVVQYFRWVLYASAFLVIAYFVACTLAAIFGCWPVAKFWNPSLPGHCVDEVSFFRWSGIANILLDVLILCLPYPMAWRLQTTLRQKLTLSGLFLLGGL</sequence>
<dbReference type="Proteomes" id="UP001150941">
    <property type="component" value="Unassembled WGS sequence"/>
</dbReference>
<keyword evidence="2 6" id="KW-0812">Transmembrane</keyword>
<dbReference type="InterPro" id="IPR052337">
    <property type="entry name" value="SAT4-like"/>
</dbReference>
<comment type="similarity">
    <text evidence="5">Belongs to the SAT4 family.</text>
</comment>
<dbReference type="GeneID" id="83205830"/>
<evidence type="ECO:0000256" key="5">
    <source>
        <dbReference type="ARBA" id="ARBA00038359"/>
    </source>
</evidence>
<feature type="domain" description="Rhodopsin" evidence="7">
    <location>
        <begin position="3"/>
        <end position="123"/>
    </location>
</feature>
<dbReference type="InterPro" id="IPR049326">
    <property type="entry name" value="Rhodopsin_dom_fungi"/>
</dbReference>
<evidence type="ECO:0000256" key="1">
    <source>
        <dbReference type="ARBA" id="ARBA00004141"/>
    </source>
</evidence>
<dbReference type="RefSeq" id="XP_058326857.1">
    <property type="nucleotide sequence ID" value="XM_058478527.1"/>
</dbReference>
<feature type="transmembrane region" description="Helical" evidence="6">
    <location>
        <begin position="82"/>
        <end position="102"/>
    </location>
</feature>
<dbReference type="EMBL" id="JAPQKS010000007">
    <property type="protein sequence ID" value="KAJ5220027.1"/>
    <property type="molecule type" value="Genomic_DNA"/>
</dbReference>
<comment type="caution">
    <text evidence="8">The sequence shown here is derived from an EMBL/GenBank/DDBJ whole genome shotgun (WGS) entry which is preliminary data.</text>
</comment>
<accession>A0A9W9NHL7</accession>
<reference evidence="8" key="1">
    <citation type="submission" date="2022-11" db="EMBL/GenBank/DDBJ databases">
        <authorList>
            <person name="Petersen C."/>
        </authorList>
    </citation>
    <scope>NUCLEOTIDE SEQUENCE</scope>
    <source>
        <strain evidence="8">IBT 19713</strain>
    </source>
</reference>
<dbReference type="PANTHER" id="PTHR33048:SF156">
    <property type="entry name" value="INTEGRAL MEMBRANE PROTEIN"/>
    <property type="match status" value="1"/>
</dbReference>
<name>A0A9W9NHL7_9EURO</name>
<keyword evidence="9" id="KW-1185">Reference proteome</keyword>
<evidence type="ECO:0000313" key="8">
    <source>
        <dbReference type="EMBL" id="KAJ5220027.1"/>
    </source>
</evidence>
<feature type="transmembrane region" description="Helical" evidence="6">
    <location>
        <begin position="6"/>
        <end position="23"/>
    </location>
</feature>
<comment type="subcellular location">
    <subcellularLocation>
        <location evidence="1">Membrane</location>
        <topology evidence="1">Multi-pass membrane protein</topology>
    </subcellularLocation>
</comment>
<organism evidence="8 9">
    <name type="scientific">Penicillium chermesinum</name>
    <dbReference type="NCBI Taxonomy" id="63820"/>
    <lineage>
        <taxon>Eukaryota</taxon>
        <taxon>Fungi</taxon>
        <taxon>Dikarya</taxon>
        <taxon>Ascomycota</taxon>
        <taxon>Pezizomycotina</taxon>
        <taxon>Eurotiomycetes</taxon>
        <taxon>Eurotiomycetidae</taxon>
        <taxon>Eurotiales</taxon>
        <taxon>Aspergillaceae</taxon>
        <taxon>Penicillium</taxon>
    </lineage>
</organism>
<dbReference type="AlphaFoldDB" id="A0A9W9NHL7"/>
<feature type="transmembrane region" description="Helical" evidence="6">
    <location>
        <begin position="35"/>
        <end position="62"/>
    </location>
</feature>
<dbReference type="GO" id="GO:0016020">
    <property type="term" value="C:membrane"/>
    <property type="evidence" value="ECO:0007669"/>
    <property type="project" value="UniProtKB-SubCell"/>
</dbReference>
<dbReference type="PANTHER" id="PTHR33048">
    <property type="entry name" value="PTH11-LIKE INTEGRAL MEMBRANE PROTEIN (AFU_ORTHOLOGUE AFUA_5G11245)"/>
    <property type="match status" value="1"/>
</dbReference>